<reference evidence="1 2" key="1">
    <citation type="submission" date="2016-05" db="EMBL/GenBank/DDBJ databases">
        <authorList>
            <person name="Lavstsen T."/>
            <person name="Jespersen J.S."/>
        </authorList>
    </citation>
    <scope>NUCLEOTIDE SEQUENCE [LARGE SCALE GENOMIC DNA]</scope>
    <source>
        <strain evidence="1 2">B7-9</strain>
    </source>
</reference>
<dbReference type="InterPro" id="IPR035943">
    <property type="entry name" value="XisI-like_sf"/>
</dbReference>
<sequence length="111" mass="13033">MDTVNQYRQLIQAILTEYASYRPHYGDIEMELITDTSRDHYQLLSVGWNNLERIHGTLIHIDIRDDKIWIQYDGTEEGIANRLVEQGVPKRDIVLAFHPPYKRPYTDFAVG</sequence>
<evidence type="ECO:0000313" key="2">
    <source>
        <dbReference type="Proteomes" id="UP000220922"/>
    </source>
</evidence>
<dbReference type="AlphaFoldDB" id="A0A2H3KNX5"/>
<accession>A0A2H3KNX5</accession>
<gene>
    <name evidence="1" type="ORF">A9Q02_22615</name>
</gene>
<dbReference type="InterPro" id="IPR014968">
    <property type="entry name" value="XisI"/>
</dbReference>
<dbReference type="OrthoDB" id="161447at2"/>
<dbReference type="SUPFAM" id="SSF143847">
    <property type="entry name" value="XisI-like"/>
    <property type="match status" value="1"/>
</dbReference>
<dbReference type="Proteomes" id="UP000220922">
    <property type="component" value="Unassembled WGS sequence"/>
</dbReference>
<dbReference type="Gene3D" id="3.30.310.110">
    <property type="entry name" value="XisI-like"/>
    <property type="match status" value="1"/>
</dbReference>
<dbReference type="RefSeq" id="WP_097655052.1">
    <property type="nucleotide sequence ID" value="NZ_LYXE01000177.1"/>
</dbReference>
<evidence type="ECO:0000313" key="1">
    <source>
        <dbReference type="EMBL" id="PDV96846.1"/>
    </source>
</evidence>
<dbReference type="CDD" id="cd16382">
    <property type="entry name" value="XisI-like"/>
    <property type="match status" value="1"/>
</dbReference>
<organism evidence="1 2">
    <name type="scientific">Candidatus Chloroploca asiatica</name>
    <dbReference type="NCBI Taxonomy" id="1506545"/>
    <lineage>
        <taxon>Bacteria</taxon>
        <taxon>Bacillati</taxon>
        <taxon>Chloroflexota</taxon>
        <taxon>Chloroflexia</taxon>
        <taxon>Chloroflexales</taxon>
        <taxon>Chloroflexineae</taxon>
        <taxon>Oscillochloridaceae</taxon>
        <taxon>Candidatus Chloroploca</taxon>
    </lineage>
</organism>
<keyword evidence="2" id="KW-1185">Reference proteome</keyword>
<name>A0A2H3KNX5_9CHLR</name>
<dbReference type="EMBL" id="LYXE01000177">
    <property type="protein sequence ID" value="PDV96846.1"/>
    <property type="molecule type" value="Genomic_DNA"/>
</dbReference>
<protein>
    <submittedName>
        <fullName evidence="1">Fatty-acid oxidation protein subunit alpha</fullName>
    </submittedName>
</protein>
<proteinExistence type="predicted"/>
<comment type="caution">
    <text evidence="1">The sequence shown here is derived from an EMBL/GenBank/DDBJ whole genome shotgun (WGS) entry which is preliminary data.</text>
</comment>
<dbReference type="Pfam" id="PF08869">
    <property type="entry name" value="XisI"/>
    <property type="match status" value="1"/>
</dbReference>